<gene>
    <name evidence="2" type="ORF">MNBD_BACTEROID06-565</name>
</gene>
<dbReference type="InterPro" id="IPR029058">
    <property type="entry name" value="AB_hydrolase_fold"/>
</dbReference>
<organism evidence="2">
    <name type="scientific">hydrothermal vent metagenome</name>
    <dbReference type="NCBI Taxonomy" id="652676"/>
    <lineage>
        <taxon>unclassified sequences</taxon>
        <taxon>metagenomes</taxon>
        <taxon>ecological metagenomes</taxon>
    </lineage>
</organism>
<feature type="non-terminal residue" evidence="2">
    <location>
        <position position="199"/>
    </location>
</feature>
<proteinExistence type="predicted"/>
<name>A0A3B0U9K4_9ZZZZ</name>
<reference evidence="2" key="1">
    <citation type="submission" date="2018-06" db="EMBL/GenBank/DDBJ databases">
        <authorList>
            <person name="Zhirakovskaya E."/>
        </authorList>
    </citation>
    <scope>NUCLEOTIDE SEQUENCE</scope>
</reference>
<dbReference type="Pfam" id="PF12697">
    <property type="entry name" value="Abhydrolase_6"/>
    <property type="match status" value="1"/>
</dbReference>
<dbReference type="AlphaFoldDB" id="A0A3B0U9K4"/>
<accession>A0A3B0U9K4</accession>
<sequence>MKTKIKEPFLIRAIRWFYPKIESIAPSLAYNIAWKLFFSPIRFKRPIREKEAFETARTRSITINTKKIKLFEWGTYGNPVAVMIHGWSGRATQFFKFISPLVAEGYHVVAFDAPAHGLSEGKNTNILEFYQVLSHIGRKIGDIKVGIGHSFGGVSLLYAKKEGLKIDSVIMIASPTVGEDILTSFRKKINASPRTSVAL</sequence>
<dbReference type="EMBL" id="UOES01000008">
    <property type="protein sequence ID" value="VAW25730.1"/>
    <property type="molecule type" value="Genomic_DNA"/>
</dbReference>
<feature type="domain" description="AB hydrolase-1" evidence="1">
    <location>
        <begin position="82"/>
        <end position="181"/>
    </location>
</feature>
<dbReference type="InterPro" id="IPR000073">
    <property type="entry name" value="AB_hydrolase_1"/>
</dbReference>
<evidence type="ECO:0000313" key="2">
    <source>
        <dbReference type="EMBL" id="VAW25730.1"/>
    </source>
</evidence>
<protein>
    <recommendedName>
        <fullName evidence="1">AB hydrolase-1 domain-containing protein</fullName>
    </recommendedName>
</protein>
<evidence type="ECO:0000259" key="1">
    <source>
        <dbReference type="Pfam" id="PF12697"/>
    </source>
</evidence>
<dbReference type="SUPFAM" id="SSF53474">
    <property type="entry name" value="alpha/beta-Hydrolases"/>
    <property type="match status" value="1"/>
</dbReference>
<dbReference type="Gene3D" id="3.40.50.1820">
    <property type="entry name" value="alpha/beta hydrolase"/>
    <property type="match status" value="1"/>
</dbReference>